<comment type="similarity">
    <text evidence="1 2 3">Belongs to the cullin family.</text>
</comment>
<dbReference type="Pfam" id="PF00888">
    <property type="entry name" value="Cullin"/>
    <property type="match status" value="1"/>
</dbReference>
<sequence>MGYPSAGDEQHFDVVSAYSGSLFAKTFDFNALWSRVSSVCNNILAWDESPDFKGQKAIQEVVRAYTIVYRLVSAPCNECPKLVRGSTNQEDVVGNGLEGTQALVVYYLLRDMIRSWLSKTVLHRLKASINTDPSGLLKTYLKEWKTFIVAVNNLRVVFSYLHGPWQKYGAPPEHPLLPTEVLALIQWNEVIMVPVITDPMGKEVLNLIAQDRKNPLDGTNCVLLRELSEALGTLSDPRANFYVTTIEEPYIHLLQTFCQDNKPQKTKCDVLEYINWCLNLFREEAGRAEQILNKSSIPLIKQRMADVLIDKNIDYLVGPLSLWMVNNNGSGLLVMYELMSKSTTGLTKFTDTIIDTVFRKGMDEVDKMCEESVRKGESIYRAVLKGIISVNTYFEPARAPFKELKVLDKPMSSGLEKVLENTRHIKSRTALGEELARLAHMELKSHGTSEDFNRAIREIVLLFELLPSKASFLESYPKYLTERLLSETYCETFERLTIEKISESKGCTNDFLHKCEIMLSDVVENSKSLLDEFNLTRSDGFTKDSWVFNPRVLTCYMWTAISADTSIPIPSCLSIRIMEYQKFFSRVRPKRHLTFVSRFSRGVVKMNLPRGSGIQSLELHVGQLQLLLTEYFNQVDEWNVEELFKIISLPQNDALFSAINAFVRHGIFEIFNGEEKVDLPLDKVLPNYIIRLVPLPAAKKRKLLLYPYEWGGTLQNTMANSSEFSNDHVDASYVADQVKTPAIQATLIRVFKSSGTLSFAQLLEKVKDESLPHFTPTVQQVKVSLEFLINRGFISRSDTNGNDFSYVS</sequence>
<dbReference type="Gene3D" id="1.10.10.10">
    <property type="entry name" value="Winged helix-like DNA-binding domain superfamily/Winged helix DNA-binding domain"/>
    <property type="match status" value="1"/>
</dbReference>
<dbReference type="InterPro" id="IPR016158">
    <property type="entry name" value="Cullin_homology"/>
</dbReference>
<dbReference type="SUPFAM" id="SSF46785">
    <property type="entry name" value="Winged helix' DNA-binding domain"/>
    <property type="match status" value="1"/>
</dbReference>
<dbReference type="SUPFAM" id="SSF75632">
    <property type="entry name" value="Cullin homology domain"/>
    <property type="match status" value="1"/>
</dbReference>
<evidence type="ECO:0000313" key="5">
    <source>
        <dbReference type="EMBL" id="ORC87059.1"/>
    </source>
</evidence>
<reference evidence="5 6" key="1">
    <citation type="submission" date="2017-03" db="EMBL/GenBank/DDBJ databases">
        <title>An alternative strategy for trypanosome survival in the mammalian bloodstream revealed through genome and transcriptome analysis of the ubiquitous bovine parasite Trypanosoma (Megatrypanum) theileri.</title>
        <authorList>
            <person name="Kelly S."/>
            <person name="Ivens A."/>
            <person name="Mott A."/>
            <person name="O'Neill E."/>
            <person name="Emms D."/>
            <person name="Macleod O."/>
            <person name="Voorheis P."/>
            <person name="Matthews J."/>
            <person name="Matthews K."/>
            <person name="Carrington M."/>
        </authorList>
    </citation>
    <scope>NUCLEOTIDE SEQUENCE [LARGE SCALE GENOMIC DNA]</scope>
    <source>
        <strain evidence="5">Edinburgh</strain>
    </source>
</reference>
<dbReference type="InterPro" id="IPR036388">
    <property type="entry name" value="WH-like_DNA-bd_sf"/>
</dbReference>
<dbReference type="STRING" id="67003.A0A1X0NS98"/>
<evidence type="ECO:0000259" key="4">
    <source>
        <dbReference type="PROSITE" id="PS50069"/>
    </source>
</evidence>
<dbReference type="GO" id="GO:0006511">
    <property type="term" value="P:ubiquitin-dependent protein catabolic process"/>
    <property type="evidence" value="ECO:0007669"/>
    <property type="project" value="InterPro"/>
</dbReference>
<dbReference type="InterPro" id="IPR036317">
    <property type="entry name" value="Cullin_homology_sf"/>
</dbReference>
<evidence type="ECO:0000256" key="3">
    <source>
        <dbReference type="RuleBase" id="RU003829"/>
    </source>
</evidence>
<evidence type="ECO:0000313" key="6">
    <source>
        <dbReference type="Proteomes" id="UP000192257"/>
    </source>
</evidence>
<evidence type="ECO:0000256" key="1">
    <source>
        <dbReference type="ARBA" id="ARBA00006019"/>
    </source>
</evidence>
<dbReference type="InterPro" id="IPR045093">
    <property type="entry name" value="Cullin"/>
</dbReference>
<dbReference type="InterPro" id="IPR001373">
    <property type="entry name" value="Cullin_N"/>
</dbReference>
<dbReference type="EMBL" id="NBCO01000024">
    <property type="protein sequence ID" value="ORC87059.1"/>
    <property type="molecule type" value="Genomic_DNA"/>
</dbReference>
<dbReference type="AlphaFoldDB" id="A0A1X0NS98"/>
<dbReference type="SMART" id="SM00182">
    <property type="entry name" value="CULLIN"/>
    <property type="match status" value="1"/>
</dbReference>
<name>A0A1X0NS98_9TRYP</name>
<dbReference type="Gene3D" id="1.20.1310.10">
    <property type="entry name" value="Cullin Repeats"/>
    <property type="match status" value="3"/>
</dbReference>
<dbReference type="Pfam" id="PF10557">
    <property type="entry name" value="Cullin_Nedd8"/>
    <property type="match status" value="1"/>
</dbReference>
<evidence type="ECO:0000256" key="2">
    <source>
        <dbReference type="PROSITE-ProRule" id="PRU00330"/>
    </source>
</evidence>
<dbReference type="SMART" id="SM00884">
    <property type="entry name" value="Cullin_Nedd8"/>
    <property type="match status" value="1"/>
</dbReference>
<dbReference type="PANTHER" id="PTHR11932">
    <property type="entry name" value="CULLIN"/>
    <property type="match status" value="1"/>
</dbReference>
<dbReference type="OrthoDB" id="27073at2759"/>
<dbReference type="Gene3D" id="3.30.230.130">
    <property type="entry name" value="Cullin, Chain C, Domain 2"/>
    <property type="match status" value="1"/>
</dbReference>
<accession>A0A1X0NS98</accession>
<feature type="domain" description="Cullin family profile" evidence="4">
    <location>
        <begin position="430"/>
        <end position="653"/>
    </location>
</feature>
<proteinExistence type="inferred from homology"/>
<comment type="caution">
    <text evidence="5">The sequence shown here is derived from an EMBL/GenBank/DDBJ whole genome shotgun (WGS) entry which is preliminary data.</text>
</comment>
<dbReference type="GO" id="GO:0031625">
    <property type="term" value="F:ubiquitin protein ligase binding"/>
    <property type="evidence" value="ECO:0007669"/>
    <property type="project" value="InterPro"/>
</dbReference>
<dbReference type="VEuPathDB" id="TriTrypDB:TM35_000242090"/>
<protein>
    <submittedName>
        <fullName evidence="5">Putative cullin 2</fullName>
    </submittedName>
</protein>
<dbReference type="RefSeq" id="XP_028881125.1">
    <property type="nucleotide sequence ID" value="XM_029027621.1"/>
</dbReference>
<dbReference type="InterPro" id="IPR019559">
    <property type="entry name" value="Cullin_neddylation_domain"/>
</dbReference>
<dbReference type="SUPFAM" id="SSF74788">
    <property type="entry name" value="Cullin repeat-like"/>
    <property type="match status" value="1"/>
</dbReference>
<organism evidence="5 6">
    <name type="scientific">Trypanosoma theileri</name>
    <dbReference type="NCBI Taxonomy" id="67003"/>
    <lineage>
        <taxon>Eukaryota</taxon>
        <taxon>Discoba</taxon>
        <taxon>Euglenozoa</taxon>
        <taxon>Kinetoplastea</taxon>
        <taxon>Metakinetoplastina</taxon>
        <taxon>Trypanosomatida</taxon>
        <taxon>Trypanosomatidae</taxon>
        <taxon>Trypanosoma</taxon>
    </lineage>
</organism>
<gene>
    <name evidence="5" type="ORF">TM35_000242090</name>
</gene>
<dbReference type="PROSITE" id="PS50069">
    <property type="entry name" value="CULLIN_2"/>
    <property type="match status" value="1"/>
</dbReference>
<dbReference type="InterPro" id="IPR036390">
    <property type="entry name" value="WH_DNA-bd_sf"/>
</dbReference>
<dbReference type="GeneID" id="39987401"/>
<dbReference type="InterPro" id="IPR016159">
    <property type="entry name" value="Cullin_repeat-like_dom_sf"/>
</dbReference>
<keyword evidence="6" id="KW-1185">Reference proteome</keyword>
<dbReference type="Proteomes" id="UP000192257">
    <property type="component" value="Unassembled WGS sequence"/>
</dbReference>